<keyword evidence="10" id="KW-1185">Reference proteome</keyword>
<dbReference type="Pfam" id="PF00069">
    <property type="entry name" value="Pkinase"/>
    <property type="match status" value="1"/>
</dbReference>
<dbReference type="Proteomes" id="UP001146120">
    <property type="component" value="Unassembled WGS sequence"/>
</dbReference>
<dbReference type="SUPFAM" id="SSF56112">
    <property type="entry name" value="Protein kinase-like (PK-like)"/>
    <property type="match status" value="1"/>
</dbReference>
<name>A0AAV2YX58_9STRA</name>
<organism evidence="9 10">
    <name type="scientific">Lagenidium giganteum</name>
    <dbReference type="NCBI Taxonomy" id="4803"/>
    <lineage>
        <taxon>Eukaryota</taxon>
        <taxon>Sar</taxon>
        <taxon>Stramenopiles</taxon>
        <taxon>Oomycota</taxon>
        <taxon>Peronosporomycetes</taxon>
        <taxon>Pythiales</taxon>
        <taxon>Pythiaceae</taxon>
    </lineage>
</organism>
<dbReference type="InterPro" id="IPR036947">
    <property type="entry name" value="POLO_box_dom_sf"/>
</dbReference>
<dbReference type="FunFam" id="3.30.200.20:FF:000042">
    <property type="entry name" value="Aurora kinase A"/>
    <property type="match status" value="1"/>
</dbReference>
<evidence type="ECO:0000256" key="3">
    <source>
        <dbReference type="ARBA" id="ARBA00022741"/>
    </source>
</evidence>
<evidence type="ECO:0000256" key="2">
    <source>
        <dbReference type="ARBA" id="ARBA00022679"/>
    </source>
</evidence>
<dbReference type="PROSITE" id="PS00108">
    <property type="entry name" value="PROTEIN_KINASE_ST"/>
    <property type="match status" value="1"/>
</dbReference>
<gene>
    <name evidence="9" type="ORF">N0F65_001024</name>
</gene>
<feature type="compositionally biased region" description="Basic residues" evidence="7">
    <location>
        <begin position="338"/>
        <end position="350"/>
    </location>
</feature>
<dbReference type="AlphaFoldDB" id="A0AAV2YX58"/>
<dbReference type="SMART" id="SM00220">
    <property type="entry name" value="S_TKc"/>
    <property type="match status" value="1"/>
</dbReference>
<dbReference type="GO" id="GO:0005634">
    <property type="term" value="C:nucleus"/>
    <property type="evidence" value="ECO:0007669"/>
    <property type="project" value="TreeGrafter"/>
</dbReference>
<proteinExistence type="predicted"/>
<evidence type="ECO:0000313" key="10">
    <source>
        <dbReference type="Proteomes" id="UP001146120"/>
    </source>
</evidence>
<evidence type="ECO:0000256" key="7">
    <source>
        <dbReference type="SAM" id="MobiDB-lite"/>
    </source>
</evidence>
<evidence type="ECO:0000256" key="5">
    <source>
        <dbReference type="ARBA" id="ARBA00022840"/>
    </source>
</evidence>
<evidence type="ECO:0000256" key="1">
    <source>
        <dbReference type="ARBA" id="ARBA00022527"/>
    </source>
</evidence>
<dbReference type="PROSITE" id="PS50011">
    <property type="entry name" value="PROTEIN_KINASE_DOM"/>
    <property type="match status" value="1"/>
</dbReference>
<evidence type="ECO:0000259" key="8">
    <source>
        <dbReference type="PROSITE" id="PS50011"/>
    </source>
</evidence>
<keyword evidence="1" id="KW-0723">Serine/threonine-protein kinase</keyword>
<dbReference type="InterPro" id="IPR017441">
    <property type="entry name" value="Protein_kinase_ATP_BS"/>
</dbReference>
<reference evidence="9" key="1">
    <citation type="submission" date="2022-11" db="EMBL/GenBank/DDBJ databases">
        <authorList>
            <person name="Morgan W.R."/>
            <person name="Tartar A."/>
        </authorList>
    </citation>
    <scope>NUCLEOTIDE SEQUENCE</scope>
    <source>
        <strain evidence="9">ARSEF 373</strain>
    </source>
</reference>
<dbReference type="GO" id="GO:0005524">
    <property type="term" value="F:ATP binding"/>
    <property type="evidence" value="ECO:0007669"/>
    <property type="project" value="UniProtKB-UniRule"/>
</dbReference>
<keyword evidence="2" id="KW-0808">Transferase</keyword>
<dbReference type="Gene3D" id="1.10.510.10">
    <property type="entry name" value="Transferase(Phosphotransferase) domain 1"/>
    <property type="match status" value="1"/>
</dbReference>
<evidence type="ECO:0000256" key="6">
    <source>
        <dbReference type="PROSITE-ProRule" id="PRU10141"/>
    </source>
</evidence>
<dbReference type="InterPro" id="IPR008271">
    <property type="entry name" value="Ser/Thr_kinase_AS"/>
</dbReference>
<dbReference type="InterPro" id="IPR000719">
    <property type="entry name" value="Prot_kinase_dom"/>
</dbReference>
<feature type="domain" description="Protein kinase" evidence="8">
    <location>
        <begin position="59"/>
        <end position="320"/>
    </location>
</feature>
<accession>A0AAV2YX58</accession>
<keyword evidence="4" id="KW-0418">Kinase</keyword>
<dbReference type="EMBL" id="DAKRPA010000102">
    <property type="protein sequence ID" value="DAZ98605.1"/>
    <property type="molecule type" value="Genomic_DNA"/>
</dbReference>
<evidence type="ECO:0000313" key="9">
    <source>
        <dbReference type="EMBL" id="DAZ98605.1"/>
    </source>
</evidence>
<comment type="caution">
    <text evidence="9">The sequence shown here is derived from an EMBL/GenBank/DDBJ whole genome shotgun (WGS) entry which is preliminary data.</text>
</comment>
<dbReference type="InterPro" id="IPR011009">
    <property type="entry name" value="Kinase-like_dom_sf"/>
</dbReference>
<dbReference type="PROSITE" id="PS00107">
    <property type="entry name" value="PROTEIN_KINASE_ATP"/>
    <property type="match status" value="1"/>
</dbReference>
<keyword evidence="5 6" id="KW-0067">ATP-binding</keyword>
<evidence type="ECO:0000256" key="4">
    <source>
        <dbReference type="ARBA" id="ARBA00022777"/>
    </source>
</evidence>
<dbReference type="PANTHER" id="PTHR24345">
    <property type="entry name" value="SERINE/THREONINE-PROTEIN KINASE PLK"/>
    <property type="match status" value="1"/>
</dbReference>
<dbReference type="Gene3D" id="3.30.1120.30">
    <property type="entry name" value="POLO box domain"/>
    <property type="match status" value="1"/>
</dbReference>
<dbReference type="FunFam" id="1.10.510.10:FF:000571">
    <property type="entry name" value="Maternal embryonic leucine zipper kinase"/>
    <property type="match status" value="1"/>
</dbReference>
<keyword evidence="3 6" id="KW-0547">Nucleotide-binding</keyword>
<reference evidence="9" key="2">
    <citation type="journal article" date="2023" name="Microbiol Resour">
        <title>Decontamination and Annotation of the Draft Genome Sequence of the Oomycete Lagenidium giganteum ARSEF 373.</title>
        <authorList>
            <person name="Morgan W.R."/>
            <person name="Tartar A."/>
        </authorList>
    </citation>
    <scope>NUCLEOTIDE SEQUENCE</scope>
    <source>
        <strain evidence="9">ARSEF 373</strain>
    </source>
</reference>
<feature type="region of interest" description="Disordered" evidence="7">
    <location>
        <begin position="325"/>
        <end position="377"/>
    </location>
</feature>
<protein>
    <recommendedName>
        <fullName evidence="8">Protein kinase domain-containing protein</fullName>
    </recommendedName>
</protein>
<dbReference type="GO" id="GO:0004674">
    <property type="term" value="F:protein serine/threonine kinase activity"/>
    <property type="evidence" value="ECO:0007669"/>
    <property type="project" value="UniProtKB-KW"/>
</dbReference>
<dbReference type="PANTHER" id="PTHR24345:SF91">
    <property type="entry name" value="SERINE_THREONINE-PROTEIN KINASE PLK4"/>
    <property type="match status" value="1"/>
</dbReference>
<feature type="binding site" evidence="6">
    <location>
        <position position="90"/>
    </location>
    <ligand>
        <name>ATP</name>
        <dbReference type="ChEBI" id="CHEBI:30616"/>
    </ligand>
</feature>
<sequence length="633" mass="70428">MARNPRTVLLLLSTKQYIPAIGDLNDANNGGRTITRHVAAGEHSLCARLLRTIAFVQDYELVEFLGQGSTAQVYAAVRHRANDDARVAIKVIDKLLIEHQDLKARVQQEMLLHAELDHPCVLKVLSTFEDSRNMYMVLELCERRSLTEELKQRDGGVLDEHTARRVFRQLVHGVQYLHSQSVIHRDLKLSNVLLTADERVKISDFGLATRAGSDALHTTMCGTPNFMAPEVLKQDDKRAYDAAVDIWSLGCILFALLLGLPPFQGQRVSDTLANVVNSKRQPVQFPPGFSASASDLIKRLLQHDPRRRPLPHEILLHPWLKEPKTSLSPLLPQPPPTARRRSITPKKKTRASTPPSDRPPKPRTPRTPRTPRPTLENPEIVSVVLRVPVTGLAVLGSDGTEQELEWQCVDERVLGTVIEYRFKTTNGTTGTYSPRGGVLRVSSTDGSTAIEHRWNEKQTLATTVTTPPPSNSEQLGLLRLCQCLAMRALELRRQALQMDPAQWPLVHYDTLPDKVARVVSAFANRETAVHEQLEDTKHQDELAQARASVRSCEVHGVGVAVVHDDGGLSIVFIDGSRLALDASGAVLKYRRTGAENTQTFQLSATSGAQSLPTEARQKLECVPQFIRRLRATH</sequence>